<sequence>MELNALNKQLVPFDEMFPNFGSGTLHITEDEAEKVPDVYDELLHVNDVHEISEHIVTPIDSNPTTTTIETDSQVSPNVIGIPGDGVPQCPEHLKPSTGKTFATLEEGLSFYKEYAKNFGFTARLDSSKSH</sequence>
<reference evidence="1" key="1">
    <citation type="submission" date="2024-03" db="EMBL/GenBank/DDBJ databases">
        <title>WGS assembly of Saponaria officinalis var. Norfolk2.</title>
        <authorList>
            <person name="Jenkins J."/>
            <person name="Shu S."/>
            <person name="Grimwood J."/>
            <person name="Barry K."/>
            <person name="Goodstein D."/>
            <person name="Schmutz J."/>
            <person name="Leebens-Mack J."/>
            <person name="Osbourn A."/>
        </authorList>
    </citation>
    <scope>NUCLEOTIDE SEQUENCE [LARGE SCALE GENOMIC DNA]</scope>
    <source>
        <strain evidence="1">JIC</strain>
    </source>
</reference>
<evidence type="ECO:0000313" key="2">
    <source>
        <dbReference type="Proteomes" id="UP001443914"/>
    </source>
</evidence>
<protein>
    <submittedName>
        <fullName evidence="1">Uncharacterized protein</fullName>
    </submittedName>
</protein>
<gene>
    <name evidence="1" type="ORF">RND81_03G049100</name>
</gene>
<organism evidence="1 2">
    <name type="scientific">Saponaria officinalis</name>
    <name type="common">Common soapwort</name>
    <name type="synonym">Lychnis saponaria</name>
    <dbReference type="NCBI Taxonomy" id="3572"/>
    <lineage>
        <taxon>Eukaryota</taxon>
        <taxon>Viridiplantae</taxon>
        <taxon>Streptophyta</taxon>
        <taxon>Embryophyta</taxon>
        <taxon>Tracheophyta</taxon>
        <taxon>Spermatophyta</taxon>
        <taxon>Magnoliopsida</taxon>
        <taxon>eudicotyledons</taxon>
        <taxon>Gunneridae</taxon>
        <taxon>Pentapetalae</taxon>
        <taxon>Caryophyllales</taxon>
        <taxon>Caryophyllaceae</taxon>
        <taxon>Caryophylleae</taxon>
        <taxon>Saponaria</taxon>
    </lineage>
</organism>
<evidence type="ECO:0000313" key="1">
    <source>
        <dbReference type="EMBL" id="KAK9740626.1"/>
    </source>
</evidence>
<dbReference type="Proteomes" id="UP001443914">
    <property type="component" value="Unassembled WGS sequence"/>
</dbReference>
<keyword evidence="2" id="KW-1185">Reference proteome</keyword>
<comment type="caution">
    <text evidence="1">The sequence shown here is derived from an EMBL/GenBank/DDBJ whole genome shotgun (WGS) entry which is preliminary data.</text>
</comment>
<accession>A0AAW1M3D8</accession>
<name>A0AAW1M3D8_SAPOF</name>
<dbReference type="EMBL" id="JBDFQZ010000003">
    <property type="protein sequence ID" value="KAK9740626.1"/>
    <property type="molecule type" value="Genomic_DNA"/>
</dbReference>
<dbReference type="AlphaFoldDB" id="A0AAW1M3D8"/>
<proteinExistence type="predicted"/>